<gene>
    <name evidence="1" type="ORF">PENTCL1PPCAC_4696</name>
</gene>
<feature type="non-terminal residue" evidence="1">
    <location>
        <position position="1"/>
    </location>
</feature>
<name>A0AAV5SSL2_9BILA</name>
<accession>A0AAV5SSL2</accession>
<reference evidence="1" key="1">
    <citation type="submission" date="2023-10" db="EMBL/GenBank/DDBJ databases">
        <title>Genome assembly of Pristionchus species.</title>
        <authorList>
            <person name="Yoshida K."/>
            <person name="Sommer R.J."/>
        </authorList>
    </citation>
    <scope>NUCLEOTIDE SEQUENCE</scope>
    <source>
        <strain evidence="1">RS0144</strain>
    </source>
</reference>
<dbReference type="AlphaFoldDB" id="A0AAV5SSL2"/>
<evidence type="ECO:0000313" key="1">
    <source>
        <dbReference type="EMBL" id="GMS82521.1"/>
    </source>
</evidence>
<organism evidence="1 2">
    <name type="scientific">Pristionchus entomophagus</name>
    <dbReference type="NCBI Taxonomy" id="358040"/>
    <lineage>
        <taxon>Eukaryota</taxon>
        <taxon>Metazoa</taxon>
        <taxon>Ecdysozoa</taxon>
        <taxon>Nematoda</taxon>
        <taxon>Chromadorea</taxon>
        <taxon>Rhabditida</taxon>
        <taxon>Rhabditina</taxon>
        <taxon>Diplogasteromorpha</taxon>
        <taxon>Diplogasteroidea</taxon>
        <taxon>Neodiplogasteridae</taxon>
        <taxon>Pristionchus</taxon>
    </lineage>
</organism>
<keyword evidence="2" id="KW-1185">Reference proteome</keyword>
<protein>
    <submittedName>
        <fullName evidence="1">Uncharacterized protein</fullName>
    </submittedName>
</protein>
<evidence type="ECO:0000313" key="2">
    <source>
        <dbReference type="Proteomes" id="UP001432027"/>
    </source>
</evidence>
<comment type="caution">
    <text evidence="1">The sequence shown here is derived from an EMBL/GenBank/DDBJ whole genome shotgun (WGS) entry which is preliminary data.</text>
</comment>
<dbReference type="EMBL" id="BTSX01000002">
    <property type="protein sequence ID" value="GMS82521.1"/>
    <property type="molecule type" value="Genomic_DNA"/>
</dbReference>
<sequence>NVERACVEMKYIRHRSLILKEFLILAKNRTHFPLRCGEELVDVAEGRFHDGEYREGADGRQKGDEEDDDGDVVLRILKNPIELPLRSLFIETL</sequence>
<dbReference type="Proteomes" id="UP001432027">
    <property type="component" value="Unassembled WGS sequence"/>
</dbReference>
<proteinExistence type="predicted"/>